<dbReference type="GeneID" id="23867609"/>
<dbReference type="Proteomes" id="UP000002316">
    <property type="component" value="Chromosome 11"/>
</dbReference>
<protein>
    <submittedName>
        <fullName evidence="2">Uncharacterized protein</fullName>
    </submittedName>
</protein>
<gene>
    <name evidence="2" type="ORF">TbgDal_XI6000</name>
</gene>
<dbReference type="EMBL" id="FN554974">
    <property type="protein sequence ID" value="CBH17482.1"/>
    <property type="molecule type" value="Genomic_DNA"/>
</dbReference>
<reference evidence="3" key="1">
    <citation type="journal article" date="2010" name="PLoS Negl. Trop. Dis.">
        <title>The genome sequence of Trypanosoma brucei gambiense, causative agent of chronic human african trypanosomiasis.</title>
        <authorList>
            <person name="Jackson A.P."/>
            <person name="Sanders M."/>
            <person name="Berry A."/>
            <person name="McQuillan J."/>
            <person name="Aslett M.A."/>
            <person name="Quail M.A."/>
            <person name="Chukualim B."/>
            <person name="Capewell P."/>
            <person name="MacLeod A."/>
            <person name="Melville S.E."/>
            <person name="Gibson W."/>
            <person name="Barry J.D."/>
            <person name="Berriman M."/>
            <person name="Hertz-Fowler C."/>
        </authorList>
    </citation>
    <scope>NUCLEOTIDE SEQUENCE [LARGE SCALE GENOMIC DNA]</scope>
    <source>
        <strain evidence="3">MHOM/CI/86/DAL972</strain>
    </source>
</reference>
<keyword evidence="1" id="KW-0812">Transmembrane</keyword>
<name>D0A731_TRYB9</name>
<evidence type="ECO:0000313" key="2">
    <source>
        <dbReference type="EMBL" id="CBH17482.1"/>
    </source>
</evidence>
<evidence type="ECO:0000256" key="1">
    <source>
        <dbReference type="SAM" id="Phobius"/>
    </source>
</evidence>
<sequence>MRLYVCVWKCSAMRFSMPFMRMDRRPFPNILVVQPPVMSSHVLEVTLNFFLLSLFFSFSFSFFVMGKVQLQNKEKRNKRYCLLIAGGGRKWNYGYFFPLFLTVEEEVRWRKDELKMPSEGMYVFDI</sequence>
<dbReference type="RefSeq" id="XP_011779746.1">
    <property type="nucleotide sequence ID" value="XM_011781444.1"/>
</dbReference>
<dbReference type="AlphaFoldDB" id="D0A731"/>
<keyword evidence="1" id="KW-1133">Transmembrane helix</keyword>
<accession>D0A731</accession>
<dbReference type="KEGG" id="tbg:TbgDal_XI6000"/>
<proteinExistence type="predicted"/>
<keyword evidence="1" id="KW-0472">Membrane</keyword>
<feature type="transmembrane region" description="Helical" evidence="1">
    <location>
        <begin position="49"/>
        <end position="70"/>
    </location>
</feature>
<evidence type="ECO:0000313" key="3">
    <source>
        <dbReference type="Proteomes" id="UP000002316"/>
    </source>
</evidence>
<organism evidence="2 3">
    <name type="scientific">Trypanosoma brucei gambiense (strain MHOM/CI/86/DAL972)</name>
    <dbReference type="NCBI Taxonomy" id="679716"/>
    <lineage>
        <taxon>Eukaryota</taxon>
        <taxon>Discoba</taxon>
        <taxon>Euglenozoa</taxon>
        <taxon>Kinetoplastea</taxon>
        <taxon>Metakinetoplastina</taxon>
        <taxon>Trypanosomatida</taxon>
        <taxon>Trypanosomatidae</taxon>
        <taxon>Trypanosoma</taxon>
    </lineage>
</organism>